<feature type="transmembrane region" description="Helical" evidence="5">
    <location>
        <begin position="41"/>
        <end position="59"/>
    </location>
</feature>
<keyword evidence="2 5" id="KW-0812">Transmembrane</keyword>
<accession>A0ABP0N804</accession>
<feature type="transmembrane region" description="Helical" evidence="5">
    <location>
        <begin position="339"/>
        <end position="358"/>
    </location>
</feature>
<evidence type="ECO:0000256" key="3">
    <source>
        <dbReference type="ARBA" id="ARBA00022989"/>
    </source>
</evidence>
<name>A0ABP0N804_9DINO</name>
<keyword evidence="3 5" id="KW-1133">Transmembrane helix</keyword>
<proteinExistence type="predicted"/>
<feature type="transmembrane region" description="Helical" evidence="5">
    <location>
        <begin position="398"/>
        <end position="419"/>
    </location>
</feature>
<dbReference type="EMBL" id="CAXAMN010021400">
    <property type="protein sequence ID" value="CAK9059212.1"/>
    <property type="molecule type" value="Genomic_DNA"/>
</dbReference>
<feature type="transmembrane region" description="Helical" evidence="5">
    <location>
        <begin position="111"/>
        <end position="133"/>
    </location>
</feature>
<evidence type="ECO:0000256" key="5">
    <source>
        <dbReference type="SAM" id="Phobius"/>
    </source>
</evidence>
<reference evidence="7 8" key="1">
    <citation type="submission" date="2024-02" db="EMBL/GenBank/DDBJ databases">
        <authorList>
            <person name="Chen Y."/>
            <person name="Shah S."/>
            <person name="Dougan E. K."/>
            <person name="Thang M."/>
            <person name="Chan C."/>
        </authorList>
    </citation>
    <scope>NUCLEOTIDE SEQUENCE [LARGE SCALE GENOMIC DNA]</scope>
</reference>
<dbReference type="PANTHER" id="PTHR22950">
    <property type="entry name" value="AMINO ACID TRANSPORTER"/>
    <property type="match status" value="1"/>
</dbReference>
<evidence type="ECO:0000256" key="4">
    <source>
        <dbReference type="ARBA" id="ARBA00023136"/>
    </source>
</evidence>
<comment type="caution">
    <text evidence="7">The sequence shown here is derived from an EMBL/GenBank/DDBJ whole genome shotgun (WGS) entry which is preliminary data.</text>
</comment>
<feature type="transmembrane region" description="Helical" evidence="5">
    <location>
        <begin position="153"/>
        <end position="169"/>
    </location>
</feature>
<dbReference type="Pfam" id="PF01490">
    <property type="entry name" value="Aa_trans"/>
    <property type="match status" value="1"/>
</dbReference>
<sequence>MAKSGASCAEMVQPGTASSASLSVEEAEADDIGMVKAPEMLLNLIVGGLGTGMLSLPWAMAGASIVVGSLIIVLVVAVNLWTIMILVYAADRYGVYDLGALLGKLPGKLGPGMQMFVNMMVWVVLFGSLLSYIIGICDSAQPFIRGTFLEQRWAIAGLASLIVLPLCFLDQKYLSFSSGAAILVNLYLMGLVGMEFVDKIEKDELPEGICEFGLAKGSVTMVSAMMQSVIIQMCVLPMYKELENRSPAKFARILIVAFSTLAVLFIFLSVAGYAAFGPQVESNLLLSLPRNTAMNIVQAGMIIVLAAVYPVMMIAMIAPVKNLPLERFGSGQGAIRKKSLAVAAMTVFFVVASFLTALKVNELGLVNVVDGALCIGVFTALAPGLVGLMLLGRQSRTWRLAMALLLCGGAIATGLGLVFTKNEYELLQQACRVPSKGAGLLAAWQPWF</sequence>
<feature type="transmembrane region" description="Helical" evidence="5">
    <location>
        <begin position="176"/>
        <end position="197"/>
    </location>
</feature>
<feature type="transmembrane region" description="Helical" evidence="5">
    <location>
        <begin position="296"/>
        <end position="318"/>
    </location>
</feature>
<feature type="transmembrane region" description="Helical" evidence="5">
    <location>
        <begin position="65"/>
        <end position="90"/>
    </location>
</feature>
<feature type="transmembrane region" description="Helical" evidence="5">
    <location>
        <begin position="364"/>
        <end position="391"/>
    </location>
</feature>
<protein>
    <recommendedName>
        <fullName evidence="6">Amino acid transporter transmembrane domain-containing protein</fullName>
    </recommendedName>
</protein>
<evidence type="ECO:0000259" key="6">
    <source>
        <dbReference type="Pfam" id="PF01490"/>
    </source>
</evidence>
<keyword evidence="8" id="KW-1185">Reference proteome</keyword>
<evidence type="ECO:0000313" key="8">
    <source>
        <dbReference type="Proteomes" id="UP001642484"/>
    </source>
</evidence>
<evidence type="ECO:0000313" key="7">
    <source>
        <dbReference type="EMBL" id="CAK9059212.1"/>
    </source>
</evidence>
<evidence type="ECO:0000256" key="2">
    <source>
        <dbReference type="ARBA" id="ARBA00022692"/>
    </source>
</evidence>
<dbReference type="Proteomes" id="UP001642484">
    <property type="component" value="Unassembled WGS sequence"/>
</dbReference>
<feature type="transmembrane region" description="Helical" evidence="5">
    <location>
        <begin position="217"/>
        <end position="239"/>
    </location>
</feature>
<feature type="transmembrane region" description="Helical" evidence="5">
    <location>
        <begin position="251"/>
        <end position="276"/>
    </location>
</feature>
<organism evidence="7 8">
    <name type="scientific">Durusdinium trenchii</name>
    <dbReference type="NCBI Taxonomy" id="1381693"/>
    <lineage>
        <taxon>Eukaryota</taxon>
        <taxon>Sar</taxon>
        <taxon>Alveolata</taxon>
        <taxon>Dinophyceae</taxon>
        <taxon>Suessiales</taxon>
        <taxon>Symbiodiniaceae</taxon>
        <taxon>Durusdinium</taxon>
    </lineage>
</organism>
<keyword evidence="4 5" id="KW-0472">Membrane</keyword>
<gene>
    <name evidence="7" type="ORF">CCMP2556_LOCUS29178</name>
</gene>
<comment type="subcellular location">
    <subcellularLocation>
        <location evidence="1">Membrane</location>
        <topology evidence="1">Multi-pass membrane protein</topology>
    </subcellularLocation>
</comment>
<dbReference type="InterPro" id="IPR013057">
    <property type="entry name" value="AA_transpt_TM"/>
</dbReference>
<evidence type="ECO:0000256" key="1">
    <source>
        <dbReference type="ARBA" id="ARBA00004141"/>
    </source>
</evidence>
<feature type="domain" description="Amino acid transporter transmembrane" evidence="6">
    <location>
        <begin position="38"/>
        <end position="401"/>
    </location>
</feature>